<name>A0A8B6CH81_MYTGA</name>
<organism evidence="1 2">
    <name type="scientific">Mytilus galloprovincialis</name>
    <name type="common">Mediterranean mussel</name>
    <dbReference type="NCBI Taxonomy" id="29158"/>
    <lineage>
        <taxon>Eukaryota</taxon>
        <taxon>Metazoa</taxon>
        <taxon>Spiralia</taxon>
        <taxon>Lophotrochozoa</taxon>
        <taxon>Mollusca</taxon>
        <taxon>Bivalvia</taxon>
        <taxon>Autobranchia</taxon>
        <taxon>Pteriomorphia</taxon>
        <taxon>Mytilida</taxon>
        <taxon>Mytiloidea</taxon>
        <taxon>Mytilidae</taxon>
        <taxon>Mytilinae</taxon>
        <taxon>Mytilus</taxon>
    </lineage>
</organism>
<evidence type="ECO:0000313" key="2">
    <source>
        <dbReference type="Proteomes" id="UP000596742"/>
    </source>
</evidence>
<dbReference type="PANTHER" id="PTHR37984">
    <property type="entry name" value="PROTEIN CBG26694"/>
    <property type="match status" value="1"/>
</dbReference>
<keyword evidence="2" id="KW-1185">Reference proteome</keyword>
<dbReference type="InterPro" id="IPR050951">
    <property type="entry name" value="Retrovirus_Pol_polyprotein"/>
</dbReference>
<comment type="caution">
    <text evidence="1">The sequence shown here is derived from an EMBL/GenBank/DDBJ whole genome shotgun (WGS) entry which is preliminary data.</text>
</comment>
<dbReference type="PANTHER" id="PTHR37984:SF7">
    <property type="entry name" value="INTEGRASE CATALYTIC DOMAIN-CONTAINING PROTEIN"/>
    <property type="match status" value="1"/>
</dbReference>
<reference evidence="1" key="1">
    <citation type="submission" date="2018-11" db="EMBL/GenBank/DDBJ databases">
        <authorList>
            <person name="Alioto T."/>
            <person name="Alioto T."/>
        </authorList>
    </citation>
    <scope>NUCLEOTIDE SEQUENCE</scope>
</reference>
<proteinExistence type="predicted"/>
<dbReference type="EMBL" id="UYJE01001792">
    <property type="protein sequence ID" value="VDI05282.1"/>
    <property type="molecule type" value="Genomic_DNA"/>
</dbReference>
<sequence>MQSCLNYELIILVYSTETTCTSDSDPMTKSSVLKDYSDIFKGVGLVSGRATIHIDSEVPPVVHPPRRIPVALRGRLKSELDRMILRLQRYELDVVHLPGKCIPVADTLSRKFLSDTYFGLSDSFEAQVHMIFSSLPISDRKIEEIEKATLSDPKFDILKSVILEGWQQSRSECPAQILEF</sequence>
<accession>A0A8B6CH81</accession>
<evidence type="ECO:0000313" key="1">
    <source>
        <dbReference type="EMBL" id="VDI05282.1"/>
    </source>
</evidence>
<protein>
    <submittedName>
        <fullName evidence="1">Uncharacterized protein</fullName>
    </submittedName>
</protein>
<gene>
    <name evidence="1" type="ORF">MGAL_10B055334</name>
</gene>
<dbReference type="AlphaFoldDB" id="A0A8B6CH81"/>
<dbReference type="OrthoDB" id="444601at2759"/>
<dbReference type="Proteomes" id="UP000596742">
    <property type="component" value="Unassembled WGS sequence"/>
</dbReference>